<accession>A0AAV0L2E7</accession>
<name>A0AAV0L2E7_9ROSI</name>
<evidence type="ECO:0000313" key="3">
    <source>
        <dbReference type="Proteomes" id="UP001154282"/>
    </source>
</evidence>
<feature type="region of interest" description="Disordered" evidence="1">
    <location>
        <begin position="1"/>
        <end position="57"/>
    </location>
</feature>
<organism evidence="2 3">
    <name type="scientific">Linum tenue</name>
    <dbReference type="NCBI Taxonomy" id="586396"/>
    <lineage>
        <taxon>Eukaryota</taxon>
        <taxon>Viridiplantae</taxon>
        <taxon>Streptophyta</taxon>
        <taxon>Embryophyta</taxon>
        <taxon>Tracheophyta</taxon>
        <taxon>Spermatophyta</taxon>
        <taxon>Magnoliopsida</taxon>
        <taxon>eudicotyledons</taxon>
        <taxon>Gunneridae</taxon>
        <taxon>Pentapetalae</taxon>
        <taxon>rosids</taxon>
        <taxon>fabids</taxon>
        <taxon>Malpighiales</taxon>
        <taxon>Linaceae</taxon>
        <taxon>Linum</taxon>
    </lineage>
</organism>
<keyword evidence="3" id="KW-1185">Reference proteome</keyword>
<gene>
    <name evidence="2" type="ORF">LITE_LOCUS21846</name>
</gene>
<dbReference type="AlphaFoldDB" id="A0AAV0L2E7"/>
<comment type="caution">
    <text evidence="2">The sequence shown here is derived from an EMBL/GenBank/DDBJ whole genome shotgun (WGS) entry which is preliminary data.</text>
</comment>
<sequence length="115" mass="13079">MTNPTIHPSRIRKTHWREAANITLAPDHRDRGDDEKDQSDSDADDAAAADEEEEESYNGLMFFDGHGKIEGQEALTKLAQHLTRLRLIVSPQGHSYQDVSELGEHKEFGIHYLRL</sequence>
<evidence type="ECO:0000256" key="1">
    <source>
        <dbReference type="SAM" id="MobiDB-lite"/>
    </source>
</evidence>
<proteinExistence type="predicted"/>
<evidence type="ECO:0000313" key="2">
    <source>
        <dbReference type="EMBL" id="CAI0428844.1"/>
    </source>
</evidence>
<dbReference type="Proteomes" id="UP001154282">
    <property type="component" value="Unassembled WGS sequence"/>
</dbReference>
<feature type="compositionally biased region" description="Acidic residues" evidence="1">
    <location>
        <begin position="35"/>
        <end position="56"/>
    </location>
</feature>
<dbReference type="EMBL" id="CAMGYJ010000006">
    <property type="protein sequence ID" value="CAI0428844.1"/>
    <property type="molecule type" value="Genomic_DNA"/>
</dbReference>
<reference evidence="2" key="1">
    <citation type="submission" date="2022-08" db="EMBL/GenBank/DDBJ databases">
        <authorList>
            <person name="Gutierrez-Valencia J."/>
        </authorList>
    </citation>
    <scope>NUCLEOTIDE SEQUENCE</scope>
</reference>
<protein>
    <recommendedName>
        <fullName evidence="4">Protein-serine/threonine phosphatase</fullName>
    </recommendedName>
</protein>
<evidence type="ECO:0008006" key="4">
    <source>
        <dbReference type="Google" id="ProtNLM"/>
    </source>
</evidence>